<dbReference type="Gene3D" id="3.30.559.10">
    <property type="entry name" value="Chloramphenicol acetyltransferase-like domain"/>
    <property type="match status" value="2"/>
</dbReference>
<evidence type="ECO:0000259" key="9">
    <source>
        <dbReference type="PROSITE" id="PS50893"/>
    </source>
</evidence>
<dbReference type="Pfam" id="PF01061">
    <property type="entry name" value="ABC2_membrane"/>
    <property type="match status" value="1"/>
</dbReference>
<evidence type="ECO:0000256" key="8">
    <source>
        <dbReference type="SAM" id="Phobius"/>
    </source>
</evidence>
<evidence type="ECO:0000256" key="6">
    <source>
        <dbReference type="ARBA" id="ARBA00023136"/>
    </source>
</evidence>
<keyword evidence="5 8" id="KW-1133">Transmembrane helix</keyword>
<dbReference type="GO" id="GO:0016740">
    <property type="term" value="F:transferase activity"/>
    <property type="evidence" value="ECO:0007669"/>
    <property type="project" value="UniProtKB-KW"/>
</dbReference>
<reference evidence="10 11" key="1">
    <citation type="journal article" date="2012" name="PLoS Pathog.">
        <title>Comparative pathogenomics reveals horizontally acquired novel virulence genes in fungi infecting cereal hosts.</title>
        <authorList>
            <person name="Gardiner D.M."/>
            <person name="McDonald M.C."/>
            <person name="Covarelli L."/>
            <person name="Solomon P.S."/>
            <person name="Rusu A.G."/>
            <person name="Marshall M."/>
            <person name="Kazan K."/>
            <person name="Chakraborty S."/>
            <person name="McDonald B.A."/>
            <person name="Manners J.M."/>
        </authorList>
    </citation>
    <scope>NUCLEOTIDE SEQUENCE [LARGE SCALE GENOMIC DNA]</scope>
    <source>
        <strain evidence="10 11">CS3096</strain>
    </source>
</reference>
<feature type="compositionally biased region" description="Basic and acidic residues" evidence="7">
    <location>
        <begin position="986"/>
        <end position="999"/>
    </location>
</feature>
<keyword evidence="2" id="KW-0813">Transport</keyword>
<dbReference type="Pfam" id="PF22664">
    <property type="entry name" value="TRI-like_N"/>
    <property type="match status" value="1"/>
</dbReference>
<feature type="transmembrane region" description="Helical" evidence="8">
    <location>
        <begin position="685"/>
        <end position="706"/>
    </location>
</feature>
<dbReference type="eggNOG" id="KOG0065">
    <property type="taxonomic scope" value="Eukaryota"/>
</dbReference>
<evidence type="ECO:0000256" key="4">
    <source>
        <dbReference type="ARBA" id="ARBA00022692"/>
    </source>
</evidence>
<dbReference type="Gene3D" id="3.40.50.300">
    <property type="entry name" value="P-loop containing nucleotide triphosphate hydrolases"/>
    <property type="match status" value="1"/>
</dbReference>
<dbReference type="GeneID" id="20364720"/>
<keyword evidence="4 8" id="KW-0812">Transmembrane</keyword>
<comment type="subcellular location">
    <subcellularLocation>
        <location evidence="1">Membrane</location>
        <topology evidence="1">Multi-pass membrane protein</topology>
    </subcellularLocation>
</comment>
<dbReference type="Pfam" id="PF00005">
    <property type="entry name" value="ABC_tran"/>
    <property type="match status" value="1"/>
</dbReference>
<organism evidence="10 11">
    <name type="scientific">Fusarium pseudograminearum (strain CS3096)</name>
    <name type="common">Wheat and barley crown-rot fungus</name>
    <dbReference type="NCBI Taxonomy" id="1028729"/>
    <lineage>
        <taxon>Eukaryota</taxon>
        <taxon>Fungi</taxon>
        <taxon>Dikarya</taxon>
        <taxon>Ascomycota</taxon>
        <taxon>Pezizomycotina</taxon>
        <taxon>Sordariomycetes</taxon>
        <taxon>Hypocreomycetidae</taxon>
        <taxon>Hypocreales</taxon>
        <taxon>Nectriaceae</taxon>
        <taxon>Fusarium</taxon>
    </lineage>
</organism>
<dbReference type="InterPro" id="IPR013525">
    <property type="entry name" value="ABC2_TM"/>
</dbReference>
<dbReference type="AlphaFoldDB" id="K3UNF3"/>
<dbReference type="InterPro" id="IPR043926">
    <property type="entry name" value="ABCG_dom"/>
</dbReference>
<dbReference type="OrthoDB" id="245989at2759"/>
<feature type="transmembrane region" description="Helical" evidence="8">
    <location>
        <begin position="759"/>
        <end position="785"/>
    </location>
</feature>
<evidence type="ECO:0000256" key="3">
    <source>
        <dbReference type="ARBA" id="ARBA00022679"/>
    </source>
</evidence>
<dbReference type="GO" id="GO:0140359">
    <property type="term" value="F:ABC-type transporter activity"/>
    <property type="evidence" value="ECO:0007669"/>
    <property type="project" value="InterPro"/>
</dbReference>
<feature type="domain" description="ABC transporter" evidence="9">
    <location>
        <begin position="271"/>
        <end position="590"/>
    </location>
</feature>
<protein>
    <recommendedName>
        <fullName evidence="9">ABC transporter domain-containing protein</fullName>
    </recommendedName>
</protein>
<name>K3UNF3_FUSPC</name>
<evidence type="ECO:0000256" key="1">
    <source>
        <dbReference type="ARBA" id="ARBA00004141"/>
    </source>
</evidence>
<dbReference type="PANTHER" id="PTHR19241">
    <property type="entry name" value="ATP-BINDING CASSETTE TRANSPORTER"/>
    <property type="match status" value="1"/>
</dbReference>
<gene>
    <name evidence="10" type="ORF">FPSE_06102</name>
</gene>
<feature type="transmembrane region" description="Helical" evidence="8">
    <location>
        <begin position="840"/>
        <end position="865"/>
    </location>
</feature>
<dbReference type="GO" id="GO:0016887">
    <property type="term" value="F:ATP hydrolysis activity"/>
    <property type="evidence" value="ECO:0007669"/>
    <property type="project" value="InterPro"/>
</dbReference>
<dbReference type="GO" id="GO:0005524">
    <property type="term" value="F:ATP binding"/>
    <property type="evidence" value="ECO:0007669"/>
    <property type="project" value="InterPro"/>
</dbReference>
<dbReference type="InterPro" id="IPR003439">
    <property type="entry name" value="ABC_transporter-like_ATP-bd"/>
</dbReference>
<comment type="caution">
    <text evidence="10">The sequence shown here is derived from an EMBL/GenBank/DDBJ whole genome shotgun (WGS) entry which is preliminary data.</text>
</comment>
<dbReference type="PROSITE" id="PS50893">
    <property type="entry name" value="ABC_TRANSPORTER_2"/>
    <property type="match status" value="1"/>
</dbReference>
<keyword evidence="3" id="KW-0808">Transferase</keyword>
<feature type="transmembrane region" description="Helical" evidence="8">
    <location>
        <begin position="805"/>
        <end position="828"/>
    </location>
</feature>
<keyword evidence="11" id="KW-1185">Reference proteome</keyword>
<dbReference type="SUPFAM" id="SSF52540">
    <property type="entry name" value="P-loop containing nucleoside triphosphate hydrolases"/>
    <property type="match status" value="1"/>
</dbReference>
<dbReference type="InterPro" id="IPR027417">
    <property type="entry name" value="P-loop_NTPase"/>
</dbReference>
<dbReference type="HOGENOM" id="CLU_298763_0_0_1"/>
<dbReference type="InterPro" id="IPR023213">
    <property type="entry name" value="CAT-like_dom_sf"/>
</dbReference>
<evidence type="ECO:0000256" key="7">
    <source>
        <dbReference type="SAM" id="MobiDB-lite"/>
    </source>
</evidence>
<dbReference type="EMBL" id="AFNW01000130">
    <property type="protein sequence ID" value="EKJ73756.1"/>
    <property type="molecule type" value="Genomic_DNA"/>
</dbReference>
<dbReference type="RefSeq" id="XP_009257495.1">
    <property type="nucleotide sequence ID" value="XM_009259220.1"/>
</dbReference>
<evidence type="ECO:0000256" key="5">
    <source>
        <dbReference type="ARBA" id="ARBA00022989"/>
    </source>
</evidence>
<feature type="region of interest" description="Disordered" evidence="7">
    <location>
        <begin position="986"/>
        <end position="1005"/>
    </location>
</feature>
<evidence type="ECO:0000313" key="10">
    <source>
        <dbReference type="EMBL" id="EKJ73756.1"/>
    </source>
</evidence>
<feature type="transmembrane region" description="Helical" evidence="8">
    <location>
        <begin position="959"/>
        <end position="978"/>
    </location>
</feature>
<dbReference type="InterPro" id="IPR054710">
    <property type="entry name" value="Tri101-like_N"/>
</dbReference>
<sequence length="1005" mass="112569">MNPTNAVNPNYFMGLNFYFALGSGVRFDGLFAKLKRDLAKAFEIIPELDGRMMLASENEFGYKKGEYRITIPTEPLHASSKPRQLVYKDLSQVLPSFLKMREVGFPPSLFSDKLVLDCCPFPAMRADILFAQANFVEGGCMLATNFIHTCLDAVGVMMALRVWAECCRYLDGDQTATCDWFDTESFNHDLSEIIWEQVGYAKPAHEVDPGTWAYLPFPEKIAETRLFQNGDSTAQQNGLSLSLPPAPIFAGSPVWPAAPSERSLETTVFLLPGESIHKHKQEALADADADAKNRFASIIDVVQAFFWRASIRSGYRVAQEHCNHQFKIDEMSILEMPIDGRLYFVSQLPSSHMQSMIILNVPSMPIEMLCSSDTSVAQIAGIIPEAAARITPSLFHDTFALLCSIAEYSKPATANMGLERFQRKTGYVQQQDLHLSTTTVREALTFSALLRQPRITSRKDKLQYVEHVIDTLEMRSYADAIVGVPGEGLNIEQRKRLTIGVELVAKPALLLFLDEPTSGLDSQTAWSIFQLLRRLADNGQAILCTIHQPSAHLFQVFDRLLFLAMGGKTMYFGDIGPSSKAMTSYFERNGARTCGPDENPAEWMLEITGSLSEQDWPAIWNESPERKAVRAELAMKKAKLSQRAITITDPSDVDALHPFAASFTTQLHVVLKRVFQQYWRTPSYLYSKVALCLFSALFIGFSFWQLSNSLHGLQNQMYAIFMLLVIFANVCSQIMPHYDAQRALYQSRESPSKTYSWQVFVLSNLLVEIPWNSLSALLIFVSWYYPIGLRHNALEAKEGPEREALMFLFILAFMNFAGTFTNMVLSAVGSAEAAGNLTNLLHSLSLIFCGILVSPDAMPGFWIFMYRVSPFTYFFSGVLSVGLGNSQISCSTEEYLHFSPPPSMNCSSYLEPYIEAFDGYLTAESMGSTTECVFCSGNDTNIFLESVSANYNDRWRNFGIFWVYIIFNMAAAPVLFWLTKGPKDKMSIGKKGKGPEVKSDNVSAE</sequence>
<evidence type="ECO:0000256" key="2">
    <source>
        <dbReference type="ARBA" id="ARBA00022448"/>
    </source>
</evidence>
<dbReference type="KEGG" id="fpu:FPSE_06102"/>
<dbReference type="GO" id="GO:0016020">
    <property type="term" value="C:membrane"/>
    <property type="evidence" value="ECO:0007669"/>
    <property type="project" value="UniProtKB-SubCell"/>
</dbReference>
<feature type="transmembrane region" description="Helical" evidence="8">
    <location>
        <begin position="718"/>
        <end position="738"/>
    </location>
</feature>
<dbReference type="Pfam" id="PF19055">
    <property type="entry name" value="ABC2_membrane_7"/>
    <property type="match status" value="1"/>
</dbReference>
<accession>K3UNF3</accession>
<keyword evidence="6 8" id="KW-0472">Membrane</keyword>
<evidence type="ECO:0000313" key="11">
    <source>
        <dbReference type="Proteomes" id="UP000007978"/>
    </source>
</evidence>
<proteinExistence type="predicted"/>
<dbReference type="Proteomes" id="UP000007978">
    <property type="component" value="Chromosome 2"/>
</dbReference>